<dbReference type="GO" id="GO:0016150">
    <property type="term" value="F:translation release factor activity, codon nonspecific"/>
    <property type="evidence" value="ECO:0007669"/>
    <property type="project" value="TreeGrafter"/>
</dbReference>
<dbReference type="Pfam" id="PF22042">
    <property type="entry name" value="EF-G_D2"/>
    <property type="match status" value="1"/>
</dbReference>
<dbReference type="InterPro" id="IPR004548">
    <property type="entry name" value="PrfC"/>
</dbReference>
<keyword evidence="1" id="KW-0547">Nucleotide-binding</keyword>
<proteinExistence type="predicted"/>
<dbReference type="PANTHER" id="PTHR43556:SF2">
    <property type="entry name" value="PEPTIDE CHAIN RELEASE FACTOR RF3"/>
    <property type="match status" value="1"/>
</dbReference>
<dbReference type="InterPro" id="IPR053905">
    <property type="entry name" value="EF-G-like_DII"/>
</dbReference>
<organism evidence="4">
    <name type="scientific">marine metagenome</name>
    <dbReference type="NCBI Taxonomy" id="408172"/>
    <lineage>
        <taxon>unclassified sequences</taxon>
        <taxon>metagenomes</taxon>
        <taxon>ecological metagenomes</taxon>
    </lineage>
</organism>
<feature type="domain" description="Tr-type G" evidence="3">
    <location>
        <begin position="1"/>
        <end position="159"/>
    </location>
</feature>
<protein>
    <recommendedName>
        <fullName evidence="3">Tr-type G domain-containing protein</fullName>
    </recommendedName>
</protein>
<reference evidence="4" key="1">
    <citation type="submission" date="2018-05" db="EMBL/GenBank/DDBJ databases">
        <authorList>
            <person name="Lanie J.A."/>
            <person name="Ng W.-L."/>
            <person name="Kazmierczak K.M."/>
            <person name="Andrzejewski T.M."/>
            <person name="Davidsen T.M."/>
            <person name="Wayne K.J."/>
            <person name="Tettelin H."/>
            <person name="Glass J.I."/>
            <person name="Rusch D."/>
            <person name="Podicherti R."/>
            <person name="Tsui H.-C.T."/>
            <person name="Winkler M.E."/>
        </authorList>
    </citation>
    <scope>NUCLEOTIDE SEQUENCE</scope>
</reference>
<dbReference type="AlphaFoldDB" id="A0A383A3Y0"/>
<name>A0A383A3Y0_9ZZZZ</name>
<sequence length="253" mass="28272">QRTVKLMEVCRLRSTPIMTFINKLDREGRDPMELLDEVESVLKIDCAPMTWPIGTGRRFRGIYHLLNDRIQLFERKGGEWLSAARLINGLSSSELDEAIGTDADLLREEVELVRGASHGFDAESYLLGLLTPVFFGSALNGEGTPELMDAFVTHAPSPVPRHTDARVVDSEEQKFTGFVFKIQANMDPAHHDRIAFLRITSGRFSRGMRVYHVRTGRNIQLNNAVTFMASRREAAADAVAGDIIGLHNHGTIQ</sequence>
<dbReference type="GO" id="GO:0005829">
    <property type="term" value="C:cytosol"/>
    <property type="evidence" value="ECO:0007669"/>
    <property type="project" value="TreeGrafter"/>
</dbReference>
<keyword evidence="2" id="KW-0342">GTP-binding</keyword>
<gene>
    <name evidence="4" type="ORF">METZ01_LOCUS455185</name>
</gene>
<dbReference type="InterPro" id="IPR009000">
    <property type="entry name" value="Transl_B-barrel_sf"/>
</dbReference>
<dbReference type="InterPro" id="IPR000795">
    <property type="entry name" value="T_Tr_GTP-bd_dom"/>
</dbReference>
<dbReference type="InterPro" id="IPR027417">
    <property type="entry name" value="P-loop_NTPase"/>
</dbReference>
<feature type="non-terminal residue" evidence="4">
    <location>
        <position position="253"/>
    </location>
</feature>
<dbReference type="SUPFAM" id="SSF52540">
    <property type="entry name" value="P-loop containing nucleoside triphosphate hydrolases"/>
    <property type="match status" value="1"/>
</dbReference>
<dbReference type="GO" id="GO:0003924">
    <property type="term" value="F:GTPase activity"/>
    <property type="evidence" value="ECO:0007669"/>
    <property type="project" value="InterPro"/>
</dbReference>
<dbReference type="PROSITE" id="PS51722">
    <property type="entry name" value="G_TR_2"/>
    <property type="match status" value="1"/>
</dbReference>
<evidence type="ECO:0000313" key="4">
    <source>
        <dbReference type="EMBL" id="SVE02331.1"/>
    </source>
</evidence>
<dbReference type="PANTHER" id="PTHR43556">
    <property type="entry name" value="PEPTIDE CHAIN RELEASE FACTOR RF3"/>
    <property type="match status" value="1"/>
</dbReference>
<dbReference type="Gene3D" id="3.40.50.300">
    <property type="entry name" value="P-loop containing nucleotide triphosphate hydrolases"/>
    <property type="match status" value="2"/>
</dbReference>
<evidence type="ECO:0000256" key="2">
    <source>
        <dbReference type="ARBA" id="ARBA00023134"/>
    </source>
</evidence>
<evidence type="ECO:0000256" key="1">
    <source>
        <dbReference type="ARBA" id="ARBA00022741"/>
    </source>
</evidence>
<dbReference type="Pfam" id="PF00009">
    <property type="entry name" value="GTP_EFTU"/>
    <property type="match status" value="1"/>
</dbReference>
<dbReference type="SUPFAM" id="SSF50447">
    <property type="entry name" value="Translation proteins"/>
    <property type="match status" value="1"/>
</dbReference>
<accession>A0A383A3Y0</accession>
<feature type="non-terminal residue" evidence="4">
    <location>
        <position position="1"/>
    </location>
</feature>
<dbReference type="EMBL" id="UINC01188898">
    <property type="protein sequence ID" value="SVE02331.1"/>
    <property type="molecule type" value="Genomic_DNA"/>
</dbReference>
<evidence type="ECO:0000259" key="3">
    <source>
        <dbReference type="PROSITE" id="PS51722"/>
    </source>
</evidence>
<dbReference type="GO" id="GO:0005525">
    <property type="term" value="F:GTP binding"/>
    <property type="evidence" value="ECO:0007669"/>
    <property type="project" value="UniProtKB-KW"/>
</dbReference>